<feature type="region of interest" description="Disordered" evidence="1">
    <location>
        <begin position="120"/>
        <end position="260"/>
    </location>
</feature>
<dbReference type="InterPro" id="IPR008996">
    <property type="entry name" value="IL1/FGF"/>
</dbReference>
<dbReference type="EMBL" id="NEVH01020855">
    <property type="protein sequence ID" value="PNF21061.1"/>
    <property type="molecule type" value="Genomic_DNA"/>
</dbReference>
<organism evidence="3 4">
    <name type="scientific">Cryptotermes secundus</name>
    <dbReference type="NCBI Taxonomy" id="105785"/>
    <lineage>
        <taxon>Eukaryota</taxon>
        <taxon>Metazoa</taxon>
        <taxon>Ecdysozoa</taxon>
        <taxon>Arthropoda</taxon>
        <taxon>Hexapoda</taxon>
        <taxon>Insecta</taxon>
        <taxon>Pterygota</taxon>
        <taxon>Neoptera</taxon>
        <taxon>Polyneoptera</taxon>
        <taxon>Dictyoptera</taxon>
        <taxon>Blattodea</taxon>
        <taxon>Blattoidea</taxon>
        <taxon>Termitoidae</taxon>
        <taxon>Kalotermitidae</taxon>
        <taxon>Cryptotermitinae</taxon>
        <taxon>Cryptotermes</taxon>
    </lineage>
</organism>
<dbReference type="SUPFAM" id="SSF50353">
    <property type="entry name" value="Cytokine"/>
    <property type="match status" value="1"/>
</dbReference>
<sequence length="260" mass="29240">MVKVFLHLGCLVAFLVAVSIARPVHPRVYPPQRYELILPAGDRSLHGGTAAPPAEQALADDGAVRSERSTNLSHITGTARKIQMYIKNRYLQILPDGAVNGTSDDGSDYRARGIRKEGCAGLKERERREGNKGQEQEGEGKKDVRDRKKGERREGNRGHEQGREGKKDVRDRKKGERREGNKGQEQEGEGKKDVRDRKKGEVLREGGKDNNKLGTEGKLRTEGGSKRRKIKKIKEGRKKRGERKGRRMREENEGNIFNGN</sequence>
<comment type="caution">
    <text evidence="3">The sequence shown here is derived from an EMBL/GenBank/DDBJ whole genome shotgun (WGS) entry which is preliminary data.</text>
</comment>
<keyword evidence="2" id="KW-0732">Signal</keyword>
<evidence type="ECO:0000313" key="4">
    <source>
        <dbReference type="Proteomes" id="UP000235965"/>
    </source>
</evidence>
<gene>
    <name evidence="3" type="ORF">B7P43_G07162</name>
</gene>
<proteinExistence type="predicted"/>
<dbReference type="OrthoDB" id="5987799at2759"/>
<accession>A0A2J7PXJ6</accession>
<feature type="chain" id="PRO_5014317124" evidence="2">
    <location>
        <begin position="22"/>
        <end position="260"/>
    </location>
</feature>
<feature type="compositionally biased region" description="Basic residues" evidence="1">
    <location>
        <begin position="226"/>
        <end position="247"/>
    </location>
</feature>
<reference evidence="3 4" key="1">
    <citation type="submission" date="2017-12" db="EMBL/GenBank/DDBJ databases">
        <title>Hemimetabolous genomes reveal molecular basis of termite eusociality.</title>
        <authorList>
            <person name="Harrison M.C."/>
            <person name="Jongepier E."/>
            <person name="Robertson H.M."/>
            <person name="Arning N."/>
            <person name="Bitard-Feildel T."/>
            <person name="Chao H."/>
            <person name="Childers C.P."/>
            <person name="Dinh H."/>
            <person name="Doddapaneni H."/>
            <person name="Dugan S."/>
            <person name="Gowin J."/>
            <person name="Greiner C."/>
            <person name="Han Y."/>
            <person name="Hu H."/>
            <person name="Hughes D.S.T."/>
            <person name="Huylmans A.-K."/>
            <person name="Kemena C."/>
            <person name="Kremer L.P.M."/>
            <person name="Lee S.L."/>
            <person name="Lopez-Ezquerra A."/>
            <person name="Mallet L."/>
            <person name="Monroy-Kuhn J.M."/>
            <person name="Moser A."/>
            <person name="Murali S.C."/>
            <person name="Muzny D.M."/>
            <person name="Otani S."/>
            <person name="Piulachs M.-D."/>
            <person name="Poelchau M."/>
            <person name="Qu J."/>
            <person name="Schaub F."/>
            <person name="Wada-Katsumata A."/>
            <person name="Worley K.C."/>
            <person name="Xie Q."/>
            <person name="Ylla G."/>
            <person name="Poulsen M."/>
            <person name="Gibbs R.A."/>
            <person name="Schal C."/>
            <person name="Richards S."/>
            <person name="Belles X."/>
            <person name="Korb J."/>
            <person name="Bornberg-Bauer E."/>
        </authorList>
    </citation>
    <scope>NUCLEOTIDE SEQUENCE [LARGE SCALE GENOMIC DNA]</scope>
    <source>
        <tissue evidence="3">Whole body</tissue>
    </source>
</reference>
<evidence type="ECO:0000256" key="1">
    <source>
        <dbReference type="SAM" id="MobiDB-lite"/>
    </source>
</evidence>
<dbReference type="AlphaFoldDB" id="A0A2J7PXJ6"/>
<feature type="signal peptide" evidence="2">
    <location>
        <begin position="1"/>
        <end position="21"/>
    </location>
</feature>
<dbReference type="Proteomes" id="UP000235965">
    <property type="component" value="Unassembled WGS sequence"/>
</dbReference>
<keyword evidence="4" id="KW-1185">Reference proteome</keyword>
<dbReference type="Gene3D" id="2.80.10.50">
    <property type="match status" value="1"/>
</dbReference>
<dbReference type="STRING" id="105785.A0A2J7PXJ6"/>
<feature type="compositionally biased region" description="Basic and acidic residues" evidence="1">
    <location>
        <begin position="120"/>
        <end position="225"/>
    </location>
</feature>
<evidence type="ECO:0000313" key="3">
    <source>
        <dbReference type="EMBL" id="PNF21061.1"/>
    </source>
</evidence>
<name>A0A2J7PXJ6_9NEOP</name>
<evidence type="ECO:0000256" key="2">
    <source>
        <dbReference type="SAM" id="SignalP"/>
    </source>
</evidence>
<protein>
    <submittedName>
        <fullName evidence="3">Uncharacterized protein</fullName>
    </submittedName>
</protein>
<dbReference type="InParanoid" id="A0A2J7PXJ6"/>